<evidence type="ECO:0000256" key="4">
    <source>
        <dbReference type="RuleBase" id="RU003718"/>
    </source>
</evidence>
<comment type="similarity">
    <text evidence="1 4">Belongs to the UDP-glycosyltransferase family.</text>
</comment>
<dbReference type="Proteomes" id="UP000245207">
    <property type="component" value="Unassembled WGS sequence"/>
</dbReference>
<accession>A0A2U1N6P0</accession>
<dbReference type="AlphaFoldDB" id="A0A2U1N6P0"/>
<gene>
    <name evidence="6" type="ORF">CTI12_AA301280</name>
</gene>
<sequence>MGDQQTNKSPHVLLIPYPSQGHMNPIIEFGKRLISKGVKVTLIPTIYISNTIISHNTNTASFEIEPISDGFDEHGYAGASSSEAYIEKFDEVGSKSLGGLINKLQSEGNTIDAIVYDSFIPWALDVAMEFGINGGSFFTQACAVNNIYYHVYKGLIPVPLVSSVLVPGLPQFECWEAPSFVHNYGPYYYPGLTNVVLNQFANIDKARWVFTNTFYKLEEEVIEWMKKMWPMKVIGPTLPSMYLDKRLEDDKDYGINLFNATHSEYMNWLSDKAKGSVVYVSFGSIAQLGPEQMQEVAWGLNESNVNFLWVVRAGETEKLPKEFLELKTGKGLIVSWCKQLDVLAHESVGCFVTHCGFNSTLEAISLGVPVVGMPQWTDQSTNGKCLEDIWGVGVRVKADEKGMVTRANIVSCIKEIMDGERGVVAQNNARKWMELAKEAVSEGGSSDKDIDGFICELKQ</sequence>
<dbReference type="FunFam" id="3.40.50.2000:FF:000057">
    <property type="entry name" value="Glycosyltransferase"/>
    <property type="match status" value="1"/>
</dbReference>
<dbReference type="GO" id="GO:0080043">
    <property type="term" value="F:quercetin 3-O-glucosyltransferase activity"/>
    <property type="evidence" value="ECO:0007669"/>
    <property type="project" value="TreeGrafter"/>
</dbReference>
<dbReference type="OrthoDB" id="5835829at2759"/>
<dbReference type="Pfam" id="PF00201">
    <property type="entry name" value="UDPGT"/>
    <property type="match status" value="1"/>
</dbReference>
<organism evidence="6 7">
    <name type="scientific">Artemisia annua</name>
    <name type="common">Sweet wormwood</name>
    <dbReference type="NCBI Taxonomy" id="35608"/>
    <lineage>
        <taxon>Eukaryota</taxon>
        <taxon>Viridiplantae</taxon>
        <taxon>Streptophyta</taxon>
        <taxon>Embryophyta</taxon>
        <taxon>Tracheophyta</taxon>
        <taxon>Spermatophyta</taxon>
        <taxon>Magnoliopsida</taxon>
        <taxon>eudicotyledons</taxon>
        <taxon>Gunneridae</taxon>
        <taxon>Pentapetalae</taxon>
        <taxon>asterids</taxon>
        <taxon>campanulids</taxon>
        <taxon>Asterales</taxon>
        <taxon>Asteraceae</taxon>
        <taxon>Asteroideae</taxon>
        <taxon>Anthemideae</taxon>
        <taxon>Artemisiinae</taxon>
        <taxon>Artemisia</taxon>
    </lineage>
</organism>
<name>A0A2U1N6P0_ARTAN</name>
<evidence type="ECO:0000313" key="6">
    <source>
        <dbReference type="EMBL" id="PWA69161.1"/>
    </source>
</evidence>
<keyword evidence="3 4" id="KW-0808">Transferase</keyword>
<dbReference type="InterPro" id="IPR002213">
    <property type="entry name" value="UDP_glucos_trans"/>
</dbReference>
<dbReference type="PROSITE" id="PS00375">
    <property type="entry name" value="UDPGT"/>
    <property type="match status" value="1"/>
</dbReference>
<proteinExistence type="inferred from homology"/>
<dbReference type="CDD" id="cd03784">
    <property type="entry name" value="GT1_Gtf-like"/>
    <property type="match status" value="1"/>
</dbReference>
<evidence type="ECO:0000256" key="2">
    <source>
        <dbReference type="ARBA" id="ARBA00022676"/>
    </source>
</evidence>
<dbReference type="EC" id="2.4.1.-" evidence="5"/>
<evidence type="ECO:0000313" key="7">
    <source>
        <dbReference type="Proteomes" id="UP000245207"/>
    </source>
</evidence>
<dbReference type="SUPFAM" id="SSF53756">
    <property type="entry name" value="UDP-Glycosyltransferase/glycogen phosphorylase"/>
    <property type="match status" value="1"/>
</dbReference>
<evidence type="ECO:0000256" key="5">
    <source>
        <dbReference type="RuleBase" id="RU362057"/>
    </source>
</evidence>
<keyword evidence="7" id="KW-1185">Reference proteome</keyword>
<dbReference type="EMBL" id="PKPP01003495">
    <property type="protein sequence ID" value="PWA69161.1"/>
    <property type="molecule type" value="Genomic_DNA"/>
</dbReference>
<dbReference type="FunFam" id="3.40.50.2000:FF:000019">
    <property type="entry name" value="Glycosyltransferase"/>
    <property type="match status" value="1"/>
</dbReference>
<reference evidence="6 7" key="1">
    <citation type="journal article" date="2018" name="Mol. Plant">
        <title>The genome of Artemisia annua provides insight into the evolution of Asteraceae family and artemisinin biosynthesis.</title>
        <authorList>
            <person name="Shen Q."/>
            <person name="Zhang L."/>
            <person name="Liao Z."/>
            <person name="Wang S."/>
            <person name="Yan T."/>
            <person name="Shi P."/>
            <person name="Liu M."/>
            <person name="Fu X."/>
            <person name="Pan Q."/>
            <person name="Wang Y."/>
            <person name="Lv Z."/>
            <person name="Lu X."/>
            <person name="Zhang F."/>
            <person name="Jiang W."/>
            <person name="Ma Y."/>
            <person name="Chen M."/>
            <person name="Hao X."/>
            <person name="Li L."/>
            <person name="Tang Y."/>
            <person name="Lv G."/>
            <person name="Zhou Y."/>
            <person name="Sun X."/>
            <person name="Brodelius P.E."/>
            <person name="Rose J.K.C."/>
            <person name="Tang K."/>
        </authorList>
    </citation>
    <scope>NUCLEOTIDE SEQUENCE [LARGE SCALE GENOMIC DNA]</scope>
    <source>
        <strain evidence="7">cv. Huhao1</strain>
        <tissue evidence="6">Leaf</tissue>
    </source>
</reference>
<evidence type="ECO:0000256" key="3">
    <source>
        <dbReference type="ARBA" id="ARBA00022679"/>
    </source>
</evidence>
<keyword evidence="2 4" id="KW-0328">Glycosyltransferase</keyword>
<dbReference type="PANTHER" id="PTHR11926">
    <property type="entry name" value="GLUCOSYL/GLUCURONOSYL TRANSFERASES"/>
    <property type="match status" value="1"/>
</dbReference>
<protein>
    <recommendedName>
        <fullName evidence="5">Glycosyltransferase</fullName>
        <ecNumber evidence="5">2.4.1.-</ecNumber>
    </recommendedName>
</protein>
<dbReference type="Gene3D" id="3.40.50.2000">
    <property type="entry name" value="Glycogen Phosphorylase B"/>
    <property type="match status" value="2"/>
</dbReference>
<dbReference type="PANTHER" id="PTHR11926:SF1560">
    <property type="entry name" value="UDP-GLYCOSYLTRANSFERASE 74E1-RELATED"/>
    <property type="match status" value="1"/>
</dbReference>
<evidence type="ECO:0000256" key="1">
    <source>
        <dbReference type="ARBA" id="ARBA00009995"/>
    </source>
</evidence>
<comment type="caution">
    <text evidence="6">The sequence shown here is derived from an EMBL/GenBank/DDBJ whole genome shotgun (WGS) entry which is preliminary data.</text>
</comment>
<dbReference type="GO" id="GO:0080044">
    <property type="term" value="F:quercetin 7-O-glucosyltransferase activity"/>
    <property type="evidence" value="ECO:0007669"/>
    <property type="project" value="TreeGrafter"/>
</dbReference>
<dbReference type="InterPro" id="IPR035595">
    <property type="entry name" value="UDP_glycos_trans_CS"/>
</dbReference>